<evidence type="ECO:0000256" key="8">
    <source>
        <dbReference type="ARBA" id="ARBA00022801"/>
    </source>
</evidence>
<dbReference type="Gene3D" id="3.10.10.10">
    <property type="entry name" value="HIV Type 1 Reverse Transcriptase, subunit A, domain 1"/>
    <property type="match status" value="1"/>
</dbReference>
<evidence type="ECO:0000256" key="15">
    <source>
        <dbReference type="ARBA" id="ARBA00023268"/>
    </source>
</evidence>
<dbReference type="InterPro" id="IPR043502">
    <property type="entry name" value="DNA/RNA_pol_sf"/>
</dbReference>
<feature type="compositionally biased region" description="Polar residues" evidence="16">
    <location>
        <begin position="503"/>
        <end position="513"/>
    </location>
</feature>
<keyword evidence="3" id="KW-0548">Nucleotidyltransferase</keyword>
<evidence type="ECO:0000256" key="11">
    <source>
        <dbReference type="ARBA" id="ARBA00022918"/>
    </source>
</evidence>
<dbReference type="PANTHER" id="PTHR37984:SF5">
    <property type="entry name" value="PROTEIN NYNRIN-LIKE"/>
    <property type="match status" value="1"/>
</dbReference>
<feature type="region of interest" description="Disordered" evidence="16">
    <location>
        <begin position="272"/>
        <end position="298"/>
    </location>
</feature>
<keyword evidence="12" id="KW-0239">DNA-directed DNA polymerase</keyword>
<keyword evidence="21" id="KW-1185">Reference proteome</keyword>
<organism evidence="20 21">
    <name type="scientific">Tanacetum coccineum</name>
    <dbReference type="NCBI Taxonomy" id="301880"/>
    <lineage>
        <taxon>Eukaryota</taxon>
        <taxon>Viridiplantae</taxon>
        <taxon>Streptophyta</taxon>
        <taxon>Embryophyta</taxon>
        <taxon>Tracheophyta</taxon>
        <taxon>Spermatophyta</taxon>
        <taxon>Magnoliopsida</taxon>
        <taxon>eudicotyledons</taxon>
        <taxon>Gunneridae</taxon>
        <taxon>Pentapetalae</taxon>
        <taxon>asterids</taxon>
        <taxon>campanulids</taxon>
        <taxon>Asterales</taxon>
        <taxon>Asteraceae</taxon>
        <taxon>Asteroideae</taxon>
        <taxon>Anthemideae</taxon>
        <taxon>Anthemidinae</taxon>
        <taxon>Tanacetum</taxon>
    </lineage>
</organism>
<protein>
    <submittedName>
        <fullName evidence="20">Reverse transcriptase domain-containing protein</fullName>
    </submittedName>
</protein>
<keyword evidence="4" id="KW-0540">Nuclease</keyword>
<feature type="compositionally biased region" description="Basic and acidic residues" evidence="16">
    <location>
        <begin position="1"/>
        <end position="12"/>
    </location>
</feature>
<keyword evidence="5" id="KW-0479">Metal-binding</keyword>
<keyword evidence="14" id="KW-0233">DNA recombination</keyword>
<evidence type="ECO:0000259" key="19">
    <source>
        <dbReference type="Pfam" id="PF24626"/>
    </source>
</evidence>
<feature type="domain" description="Reverse transcriptase/retrotransposon-derived protein RNase H-like" evidence="17">
    <location>
        <begin position="880"/>
        <end position="972"/>
    </location>
</feature>
<feature type="compositionally biased region" description="Acidic residues" evidence="16">
    <location>
        <begin position="32"/>
        <end position="68"/>
    </location>
</feature>
<dbReference type="InterPro" id="IPR056924">
    <property type="entry name" value="SH3_Tf2-1"/>
</dbReference>
<sequence>MVNEIPPDHVDDVLVVEPNQHDDVPVVPEPILVDEDEDPEEDEFKEEEDTQEEEDDMEVDIEEDENEPELTCPYEEVDPLNPPPPASKSEPNNAIEVENSIEHKDETVPASVYEVGKSFTATIPLKDGDSLLPSFMRRDINSLFGRMVNFLRRLCGRETTHALVEKKGKSKDKFYGKLILDLGNEVRSSVEQGTTAMEKLVKKLGNTEDRVECKKLKKELEEARFSNTFLRIQNERVERDLYWTRVRAHEFYQEMIHRGFVFEERPNEAINVPIEDEKSPSPEPQGSPRDSITPPKSVPMTQAVIRRMIKESVDAAIAAERAMQANVRNDASGSGLVRGQDTAHVVRECTFYGFMKCNLAMFHGVEGAVELRRWFEKTESVFEISKCAEGKKVKFAAATLEGPALTWWKTKVATMGLETVNQMPWTKMKQLMTAEFCQIEEVQRMEHELMVELKRVKVDAYIRVLMDNIKAKDARILEGKKQKWENLQSGNSSGKGNQRDNSRQTLQNSQKQWNARAMVTAPTDGKIPLCERCFTRHVGQCTIKCHKCGKARHKARNRCPKKIKQEEVREVHGRAYAIKDAEPQGPNVVTGTFLLNNQYASILFDSGSDKSFLNTRFSSLLDIKQIKIKDSYEVELADGRIVSTNTVLKGCTLSLVNHVFEIDLMPIELGTFDVIIGMNWLVKHDAVIICDYRYLNKLTAKNRYPLLRIDDLFDQLQGSNVYSKIDLRSGYHQLCIREEDIPITPFRTRYGHFEFQVMRFRLTNAPTVFMDLMNRNEKDHGKHLKIVLELLKKERLYTKFSKCYFWLDSVQFLGHVIHRSSVHVDPAKIEAIKSWVAPTTPTEVWQFLGLAGYYRRFIEGFSLISKPLTKLTQKNKKYKWGNEEEESFQTLKQKLCIAPILALPQGTKDLVVYYDASLKGYRAVLMQREKVIAYASRQLKVHEENYTTHDLELGAVVFTLRSWRHYLYGTKCVLLSDYDCEIRYHPGKANVVADALSWMERIKPLRVRALMITVHNDLPKQIHESQKNYVWLPRFGGLRDLVMHESHKSKYSVHPGSDKTYQDLKLLYWWPTMKADIATYVSKCLTYAKVKAEHQKSSRLLQQPEIPIWKWERITMDFVSGLPRTLSSYHASIKATPYEALYGRKCRSPVCWSEVGDSQLTGRELIHDTTEKIFQIKNRLLAARSRQKSYADKRANPLEFEVGDMVLLKVSPWKDAVRFGKRGKLSPCYIGQFKILARVGSVAYTLELPEELKGIHSTFHVSNLKKCLAEGDVVVPMDEIQLDDKLHMIEEPVEVVDRDVKQLK</sequence>
<proteinExistence type="predicted"/>
<dbReference type="Gene3D" id="1.10.340.70">
    <property type="match status" value="1"/>
</dbReference>
<keyword evidence="7" id="KW-0255">Endonuclease</keyword>
<dbReference type="InterPro" id="IPR050951">
    <property type="entry name" value="Retrovirus_Pol_polyprotein"/>
</dbReference>
<evidence type="ECO:0000313" key="20">
    <source>
        <dbReference type="EMBL" id="GJT42235.1"/>
    </source>
</evidence>
<evidence type="ECO:0000256" key="7">
    <source>
        <dbReference type="ARBA" id="ARBA00022759"/>
    </source>
</evidence>
<dbReference type="SUPFAM" id="SSF56672">
    <property type="entry name" value="DNA/RNA polymerases"/>
    <property type="match status" value="1"/>
</dbReference>
<evidence type="ECO:0000259" key="18">
    <source>
        <dbReference type="Pfam" id="PF17921"/>
    </source>
</evidence>
<evidence type="ECO:0000256" key="10">
    <source>
        <dbReference type="ARBA" id="ARBA00022908"/>
    </source>
</evidence>
<reference evidence="20" key="1">
    <citation type="journal article" date="2022" name="Int. J. Mol. Sci.">
        <title>Draft Genome of Tanacetum Coccineum: Genomic Comparison of Closely Related Tanacetum-Family Plants.</title>
        <authorList>
            <person name="Yamashiro T."/>
            <person name="Shiraishi A."/>
            <person name="Nakayama K."/>
            <person name="Satake H."/>
        </authorList>
    </citation>
    <scope>NUCLEOTIDE SEQUENCE</scope>
</reference>
<gene>
    <name evidence="20" type="ORF">Tco_0950950</name>
</gene>
<keyword evidence="8" id="KW-0378">Hydrolase</keyword>
<dbReference type="CDD" id="cd09274">
    <property type="entry name" value="RNase_HI_RT_Ty3"/>
    <property type="match status" value="1"/>
</dbReference>
<dbReference type="Gene3D" id="3.30.70.270">
    <property type="match status" value="3"/>
</dbReference>
<dbReference type="Pfam" id="PF08284">
    <property type="entry name" value="RVP_2"/>
    <property type="match status" value="1"/>
</dbReference>
<evidence type="ECO:0000256" key="9">
    <source>
        <dbReference type="ARBA" id="ARBA00022842"/>
    </source>
</evidence>
<feature type="compositionally biased region" description="Polar residues" evidence="16">
    <location>
        <begin position="485"/>
        <end position="496"/>
    </location>
</feature>
<keyword evidence="10" id="KW-0229">DNA integration</keyword>
<evidence type="ECO:0000256" key="13">
    <source>
        <dbReference type="ARBA" id="ARBA00023125"/>
    </source>
</evidence>
<evidence type="ECO:0000313" key="21">
    <source>
        <dbReference type="Proteomes" id="UP001151760"/>
    </source>
</evidence>
<evidence type="ECO:0000256" key="16">
    <source>
        <dbReference type="SAM" id="MobiDB-lite"/>
    </source>
</evidence>
<evidence type="ECO:0000256" key="6">
    <source>
        <dbReference type="ARBA" id="ARBA00022750"/>
    </source>
</evidence>
<dbReference type="CDD" id="cd00303">
    <property type="entry name" value="retropepsin_like"/>
    <property type="match status" value="1"/>
</dbReference>
<name>A0ABQ5DT64_9ASTR</name>
<dbReference type="InterPro" id="IPR041577">
    <property type="entry name" value="RT_RNaseH_2"/>
</dbReference>
<dbReference type="PANTHER" id="PTHR37984">
    <property type="entry name" value="PROTEIN CBG26694"/>
    <property type="match status" value="1"/>
</dbReference>
<dbReference type="GO" id="GO:0003964">
    <property type="term" value="F:RNA-directed DNA polymerase activity"/>
    <property type="evidence" value="ECO:0007669"/>
    <property type="project" value="UniProtKB-KW"/>
</dbReference>
<evidence type="ECO:0000256" key="2">
    <source>
        <dbReference type="ARBA" id="ARBA00022679"/>
    </source>
</evidence>
<feature type="region of interest" description="Disordered" evidence="16">
    <location>
        <begin position="485"/>
        <end position="514"/>
    </location>
</feature>
<comment type="caution">
    <text evidence="20">The sequence shown here is derived from an EMBL/GenBank/DDBJ whole genome shotgun (WGS) entry which is preliminary data.</text>
</comment>
<dbReference type="InterPro" id="IPR041588">
    <property type="entry name" value="Integrase_H2C2"/>
</dbReference>
<evidence type="ECO:0000256" key="4">
    <source>
        <dbReference type="ARBA" id="ARBA00022722"/>
    </source>
</evidence>
<dbReference type="Pfam" id="PF24626">
    <property type="entry name" value="SH3_Tf2-1"/>
    <property type="match status" value="1"/>
</dbReference>
<dbReference type="Pfam" id="PF17921">
    <property type="entry name" value="Integrase_H2C2"/>
    <property type="match status" value="1"/>
</dbReference>
<keyword evidence="13" id="KW-0238">DNA-binding</keyword>
<dbReference type="Proteomes" id="UP001151760">
    <property type="component" value="Unassembled WGS sequence"/>
</dbReference>
<keyword evidence="1" id="KW-0645">Protease</keyword>
<dbReference type="SUPFAM" id="SSF50630">
    <property type="entry name" value="Acid proteases"/>
    <property type="match status" value="1"/>
</dbReference>
<evidence type="ECO:0000256" key="1">
    <source>
        <dbReference type="ARBA" id="ARBA00022670"/>
    </source>
</evidence>
<reference evidence="20" key="2">
    <citation type="submission" date="2022-01" db="EMBL/GenBank/DDBJ databases">
        <authorList>
            <person name="Yamashiro T."/>
            <person name="Shiraishi A."/>
            <person name="Satake H."/>
            <person name="Nakayama K."/>
        </authorList>
    </citation>
    <scope>NUCLEOTIDE SEQUENCE</scope>
</reference>
<feature type="region of interest" description="Disordered" evidence="16">
    <location>
        <begin position="1"/>
        <end position="92"/>
    </location>
</feature>
<keyword evidence="15" id="KW-0511">Multifunctional enzyme</keyword>
<accession>A0ABQ5DT64</accession>
<keyword evidence="6" id="KW-0064">Aspartyl protease</keyword>
<feature type="domain" description="Integrase zinc-binding" evidence="18">
    <location>
        <begin position="1038"/>
        <end position="1092"/>
    </location>
</feature>
<dbReference type="EMBL" id="BQNB010015628">
    <property type="protein sequence ID" value="GJT42235.1"/>
    <property type="molecule type" value="Genomic_DNA"/>
</dbReference>
<evidence type="ECO:0000256" key="3">
    <source>
        <dbReference type="ARBA" id="ARBA00022695"/>
    </source>
</evidence>
<evidence type="ECO:0000256" key="14">
    <source>
        <dbReference type="ARBA" id="ARBA00023172"/>
    </source>
</evidence>
<keyword evidence="11 20" id="KW-0695">RNA-directed DNA polymerase</keyword>
<evidence type="ECO:0000259" key="17">
    <source>
        <dbReference type="Pfam" id="PF17919"/>
    </source>
</evidence>
<evidence type="ECO:0000256" key="5">
    <source>
        <dbReference type="ARBA" id="ARBA00022723"/>
    </source>
</evidence>
<keyword evidence="2" id="KW-0808">Transferase</keyword>
<dbReference type="CDD" id="cd01647">
    <property type="entry name" value="RT_LTR"/>
    <property type="match status" value="1"/>
</dbReference>
<evidence type="ECO:0000256" key="12">
    <source>
        <dbReference type="ARBA" id="ARBA00022932"/>
    </source>
</evidence>
<keyword evidence="9" id="KW-0460">Magnesium</keyword>
<dbReference type="Pfam" id="PF17919">
    <property type="entry name" value="RT_RNaseH_2"/>
    <property type="match status" value="1"/>
</dbReference>
<feature type="domain" description="Tf2-1-like SH3-like" evidence="19">
    <location>
        <begin position="1203"/>
        <end position="1267"/>
    </location>
</feature>
<dbReference type="InterPro" id="IPR043128">
    <property type="entry name" value="Rev_trsase/Diguanyl_cyclase"/>
</dbReference>
<dbReference type="InterPro" id="IPR021109">
    <property type="entry name" value="Peptidase_aspartic_dom_sf"/>
</dbReference>